<name>A0A453N7S6_AEGTS</name>
<feature type="signal peptide" evidence="1">
    <location>
        <begin position="1"/>
        <end position="21"/>
    </location>
</feature>
<dbReference type="AlphaFoldDB" id="A0A453N7S6"/>
<reference evidence="2" key="3">
    <citation type="journal article" date="2017" name="Nature">
        <title>Genome sequence of the progenitor of the wheat D genome Aegilops tauschii.</title>
        <authorList>
            <person name="Luo M.C."/>
            <person name="Gu Y.Q."/>
            <person name="Puiu D."/>
            <person name="Wang H."/>
            <person name="Twardziok S.O."/>
            <person name="Deal K.R."/>
            <person name="Huo N."/>
            <person name="Zhu T."/>
            <person name="Wang L."/>
            <person name="Wang Y."/>
            <person name="McGuire P.E."/>
            <person name="Liu S."/>
            <person name="Long H."/>
            <person name="Ramasamy R.K."/>
            <person name="Rodriguez J.C."/>
            <person name="Van S.L."/>
            <person name="Yuan L."/>
            <person name="Wang Z."/>
            <person name="Xia Z."/>
            <person name="Xiao L."/>
            <person name="Anderson O.D."/>
            <person name="Ouyang S."/>
            <person name="Liang Y."/>
            <person name="Zimin A.V."/>
            <person name="Pertea G."/>
            <person name="Qi P."/>
            <person name="Bennetzen J.L."/>
            <person name="Dai X."/>
            <person name="Dawson M.W."/>
            <person name="Muller H.G."/>
            <person name="Kugler K."/>
            <person name="Rivarola-Duarte L."/>
            <person name="Spannagl M."/>
            <person name="Mayer K.F.X."/>
            <person name="Lu F.H."/>
            <person name="Bevan M.W."/>
            <person name="Leroy P."/>
            <person name="Li P."/>
            <person name="You F.M."/>
            <person name="Sun Q."/>
            <person name="Liu Z."/>
            <person name="Lyons E."/>
            <person name="Wicker T."/>
            <person name="Salzberg S.L."/>
            <person name="Devos K.M."/>
            <person name="Dvorak J."/>
        </authorList>
    </citation>
    <scope>NUCLEOTIDE SEQUENCE [LARGE SCALE GENOMIC DNA]</scope>
    <source>
        <strain evidence="2">cv. AL8/78</strain>
    </source>
</reference>
<protein>
    <submittedName>
        <fullName evidence="2">Uncharacterized protein</fullName>
    </submittedName>
</protein>
<dbReference type="Proteomes" id="UP000015105">
    <property type="component" value="Chromosome 6D"/>
</dbReference>
<dbReference type="Gramene" id="AET6Gv20266100.14">
    <property type="protein sequence ID" value="AET6Gv20266100.14"/>
    <property type="gene ID" value="AET6Gv20266100"/>
</dbReference>
<reference evidence="3" key="1">
    <citation type="journal article" date="2014" name="Science">
        <title>Ancient hybridizations among the ancestral genomes of bread wheat.</title>
        <authorList>
            <consortium name="International Wheat Genome Sequencing Consortium,"/>
            <person name="Marcussen T."/>
            <person name="Sandve S.R."/>
            <person name="Heier L."/>
            <person name="Spannagl M."/>
            <person name="Pfeifer M."/>
            <person name="Jakobsen K.S."/>
            <person name="Wulff B.B."/>
            <person name="Steuernagel B."/>
            <person name="Mayer K.F."/>
            <person name="Olsen O.A."/>
        </authorList>
    </citation>
    <scope>NUCLEOTIDE SEQUENCE [LARGE SCALE GENOMIC DNA]</scope>
    <source>
        <strain evidence="3">cv. AL8/78</strain>
    </source>
</reference>
<evidence type="ECO:0000313" key="2">
    <source>
        <dbReference type="EnsemblPlants" id="AET6Gv20266100.14"/>
    </source>
</evidence>
<sequence>MKQCHSSQLCLKFLNVAVVSASSSVSASYHVRITVCIAGNDDRLEHQF</sequence>
<keyword evidence="3" id="KW-1185">Reference proteome</keyword>
<proteinExistence type="predicted"/>
<reference evidence="2" key="5">
    <citation type="journal article" date="2021" name="G3 (Bethesda)">
        <title>Aegilops tauschii genome assembly Aet v5.0 features greater sequence contiguity and improved annotation.</title>
        <authorList>
            <person name="Wang L."/>
            <person name="Zhu T."/>
            <person name="Rodriguez J.C."/>
            <person name="Deal K.R."/>
            <person name="Dubcovsky J."/>
            <person name="McGuire P.E."/>
            <person name="Lux T."/>
            <person name="Spannagl M."/>
            <person name="Mayer K.F.X."/>
            <person name="Baldrich P."/>
            <person name="Meyers B.C."/>
            <person name="Huo N."/>
            <person name="Gu Y.Q."/>
            <person name="Zhou H."/>
            <person name="Devos K.M."/>
            <person name="Bennetzen J.L."/>
            <person name="Unver T."/>
            <person name="Budak H."/>
            <person name="Gulick P.J."/>
            <person name="Galiba G."/>
            <person name="Kalapos B."/>
            <person name="Nelson D.R."/>
            <person name="Li P."/>
            <person name="You F.M."/>
            <person name="Luo M.C."/>
            <person name="Dvorak J."/>
        </authorList>
    </citation>
    <scope>NUCLEOTIDE SEQUENCE [LARGE SCALE GENOMIC DNA]</scope>
    <source>
        <strain evidence="2">cv. AL8/78</strain>
    </source>
</reference>
<dbReference type="EnsemblPlants" id="AET6Gv20266100.14">
    <property type="protein sequence ID" value="AET6Gv20266100.14"/>
    <property type="gene ID" value="AET6Gv20266100"/>
</dbReference>
<feature type="chain" id="PRO_5019096815" evidence="1">
    <location>
        <begin position="22"/>
        <end position="48"/>
    </location>
</feature>
<evidence type="ECO:0000313" key="3">
    <source>
        <dbReference type="Proteomes" id="UP000015105"/>
    </source>
</evidence>
<accession>A0A453N7S6</accession>
<evidence type="ECO:0000256" key="1">
    <source>
        <dbReference type="SAM" id="SignalP"/>
    </source>
</evidence>
<reference evidence="3" key="2">
    <citation type="journal article" date="2017" name="Nat. Plants">
        <title>The Aegilops tauschii genome reveals multiple impacts of transposons.</title>
        <authorList>
            <person name="Zhao G."/>
            <person name="Zou C."/>
            <person name="Li K."/>
            <person name="Wang K."/>
            <person name="Li T."/>
            <person name="Gao L."/>
            <person name="Zhang X."/>
            <person name="Wang H."/>
            <person name="Yang Z."/>
            <person name="Liu X."/>
            <person name="Jiang W."/>
            <person name="Mao L."/>
            <person name="Kong X."/>
            <person name="Jiao Y."/>
            <person name="Jia J."/>
        </authorList>
    </citation>
    <scope>NUCLEOTIDE SEQUENCE [LARGE SCALE GENOMIC DNA]</scope>
    <source>
        <strain evidence="3">cv. AL8/78</strain>
    </source>
</reference>
<reference evidence="2" key="4">
    <citation type="submission" date="2019-03" db="UniProtKB">
        <authorList>
            <consortium name="EnsemblPlants"/>
        </authorList>
    </citation>
    <scope>IDENTIFICATION</scope>
</reference>
<organism evidence="2 3">
    <name type="scientific">Aegilops tauschii subsp. strangulata</name>
    <name type="common">Goatgrass</name>
    <dbReference type="NCBI Taxonomy" id="200361"/>
    <lineage>
        <taxon>Eukaryota</taxon>
        <taxon>Viridiplantae</taxon>
        <taxon>Streptophyta</taxon>
        <taxon>Embryophyta</taxon>
        <taxon>Tracheophyta</taxon>
        <taxon>Spermatophyta</taxon>
        <taxon>Magnoliopsida</taxon>
        <taxon>Liliopsida</taxon>
        <taxon>Poales</taxon>
        <taxon>Poaceae</taxon>
        <taxon>BOP clade</taxon>
        <taxon>Pooideae</taxon>
        <taxon>Triticodae</taxon>
        <taxon>Triticeae</taxon>
        <taxon>Triticinae</taxon>
        <taxon>Aegilops</taxon>
    </lineage>
</organism>
<keyword evidence="1" id="KW-0732">Signal</keyword>